<dbReference type="SUPFAM" id="SSF51445">
    <property type="entry name" value="(Trans)glycosidases"/>
    <property type="match status" value="1"/>
</dbReference>
<evidence type="ECO:0008006" key="4">
    <source>
        <dbReference type="Google" id="ProtNLM"/>
    </source>
</evidence>
<name>A0AB34KA71_PRYPA</name>
<feature type="chain" id="PRO_5044313850" description="Beta-galactosidase" evidence="1">
    <location>
        <begin position="19"/>
        <end position="725"/>
    </location>
</feature>
<feature type="signal peptide" evidence="1">
    <location>
        <begin position="1"/>
        <end position="18"/>
    </location>
</feature>
<organism evidence="2 3">
    <name type="scientific">Prymnesium parvum</name>
    <name type="common">Toxic golden alga</name>
    <dbReference type="NCBI Taxonomy" id="97485"/>
    <lineage>
        <taxon>Eukaryota</taxon>
        <taxon>Haptista</taxon>
        <taxon>Haptophyta</taxon>
        <taxon>Prymnesiophyceae</taxon>
        <taxon>Prymnesiales</taxon>
        <taxon>Prymnesiaceae</taxon>
        <taxon>Prymnesium</taxon>
    </lineage>
</organism>
<dbReference type="Gene3D" id="3.20.20.80">
    <property type="entry name" value="Glycosidases"/>
    <property type="match status" value="2"/>
</dbReference>
<protein>
    <recommendedName>
        <fullName evidence="4">Beta-galactosidase</fullName>
    </recommendedName>
</protein>
<dbReference type="EMBL" id="JBGBPQ010000001">
    <property type="protein sequence ID" value="KAL1530138.1"/>
    <property type="molecule type" value="Genomic_DNA"/>
</dbReference>
<evidence type="ECO:0000313" key="3">
    <source>
        <dbReference type="Proteomes" id="UP001515480"/>
    </source>
</evidence>
<dbReference type="AlphaFoldDB" id="A0AB34KA71"/>
<dbReference type="Proteomes" id="UP001515480">
    <property type="component" value="Unassembled WGS sequence"/>
</dbReference>
<reference evidence="2 3" key="1">
    <citation type="journal article" date="2024" name="Science">
        <title>Giant polyketide synthase enzymes in the biosynthesis of giant marine polyether toxins.</title>
        <authorList>
            <person name="Fallon T.R."/>
            <person name="Shende V.V."/>
            <person name="Wierzbicki I.H."/>
            <person name="Pendleton A.L."/>
            <person name="Watervoot N.F."/>
            <person name="Auber R.P."/>
            <person name="Gonzalez D.J."/>
            <person name="Wisecaver J.H."/>
            <person name="Moore B.S."/>
        </authorList>
    </citation>
    <scope>NUCLEOTIDE SEQUENCE [LARGE SCALE GENOMIC DNA]</scope>
    <source>
        <strain evidence="2 3">12B1</strain>
    </source>
</reference>
<dbReference type="InterPro" id="IPR017853">
    <property type="entry name" value="GH"/>
</dbReference>
<keyword evidence="1" id="KW-0732">Signal</keyword>
<keyword evidence="3" id="KW-1185">Reference proteome</keyword>
<evidence type="ECO:0000256" key="1">
    <source>
        <dbReference type="SAM" id="SignalP"/>
    </source>
</evidence>
<comment type="caution">
    <text evidence="2">The sequence shown here is derived from an EMBL/GenBank/DDBJ whole genome shotgun (WGS) entry which is preliminary data.</text>
</comment>
<evidence type="ECO:0000313" key="2">
    <source>
        <dbReference type="EMBL" id="KAL1530138.1"/>
    </source>
</evidence>
<accession>A0AB34KA71</accession>
<gene>
    <name evidence="2" type="ORF">AB1Y20_001054</name>
</gene>
<proteinExistence type="predicted"/>
<sequence>MGALFRALALGLLAVSNGLRLVAQNRSLYLDGKGPHFFRAIQYSPTPWGIDSDIALKTDYYRSEWPALFERDLRLMSLMGVNAVKLTSSFGSPANSGPHTAFLDAAFRSNISVFLSYDLKSDTSRLDTTIGLAAAVRTFKTTLLRAEHEAIIMVFLGDSINRFTAGFVCNVPRDALGFATNLPCQFGEDVTSFAATLERLCKEAQFLGLSCTVPLANVPLPLATQVARYGPLSLRPSRGVIDWLDIMAAEMPSMDVLSASLTASSASSAPSSITFELELDQLPSHLPSRPFIVAEYGIDAFNSTEWLMQAGVWYDKSFPLPFRDREVVGPEGRMYKLTTTGDVPSAEDEDAQATWLVALARELEREATSCREGCGSGRAVSGGVLRSWSDEWWRASSPADDIWHGGNLGLCVASDECFAMSQLCPPRVPGVASQRSICGAPFPGLQPDGFVNEEWFGVVAYERSCDCVRNPANISACAAHLLVPHVRAAYYALQAVWNPDTAAVSLAQSAFADADTGALTTDCDNISSTWACQLFPQAPRLQRRPGSPELYLDCQLFLMRGISYSPAPFGDASKGVIGADPGYAEPWGDYFTEEWHDLFRRDIAQMHKMGANAIRLYTLKTSVRHATFFDLAYENNLTVIASFEIGAAQKTPMASIKDLAVVKARLRLQIRSSIHPAIIFWMVGNELNGASLPHFFSPPLQHTLTLISAYDTAHQSHAAELLGIG</sequence>